<comment type="caution">
    <text evidence="1">The sequence shown here is derived from an EMBL/GenBank/DDBJ whole genome shotgun (WGS) entry which is preliminary data.</text>
</comment>
<evidence type="ECO:0000313" key="2">
    <source>
        <dbReference type="Proteomes" id="UP001168096"/>
    </source>
</evidence>
<reference evidence="1" key="1">
    <citation type="submission" date="2024-11" db="EMBL/GenBank/DDBJ databases">
        <title>Description of Massilia orientalis sp. nov., isolated from rhizosphere soil of Ageratina adenophora.</title>
        <authorList>
            <person name="Wang Y."/>
        </authorList>
    </citation>
    <scope>NUCLEOTIDE SEQUENCE</scope>
    <source>
        <strain evidence="1">YIM B02787</strain>
    </source>
</reference>
<sequence length="328" mass="35044">MQTSILLSRRRSIGAAVFLAAAGWFAASAPAPAFAAGTARSADAKYTHVSAPTRYIDVDGARLAYRRFGKPGGVPLILCQHFVGTMDSWDPKVVDGLARGREVILFDNAGVAASGGTVPTTIEGMANYAAGLLRALDVRQADVLGFSMGSLVAQQLALEHPETVRRVILIGSGPRAGVGMASLTPEFQEMLGKKHDNPDDLLLDVFFTPSASSQAAGRAFVQRLHARTADRDKDIDDKVAPAQVAAFSAWGKAQDDGYLKQIRQPALVVSGSHDIVHYTVNSYDLQQKLPNAQLVVYPDSNHGSIYQYPDQFLAQATLFLDGAAAPQH</sequence>
<organism evidence="1 2">
    <name type="scientific">Massilia orientalis</name>
    <dbReference type="NCBI Taxonomy" id="3050128"/>
    <lineage>
        <taxon>Bacteria</taxon>
        <taxon>Pseudomonadati</taxon>
        <taxon>Pseudomonadota</taxon>
        <taxon>Betaproteobacteria</taxon>
        <taxon>Burkholderiales</taxon>
        <taxon>Oxalobacteraceae</taxon>
        <taxon>Telluria group</taxon>
        <taxon>Massilia</taxon>
    </lineage>
</organism>
<proteinExistence type="predicted"/>
<name>A0ACC7MEV4_9BURK</name>
<evidence type="ECO:0000313" key="1">
    <source>
        <dbReference type="EMBL" id="MFJ1470000.1"/>
    </source>
</evidence>
<dbReference type="EMBL" id="JASNRB020000012">
    <property type="protein sequence ID" value="MFJ1470000.1"/>
    <property type="molecule type" value="Genomic_DNA"/>
</dbReference>
<keyword evidence="2" id="KW-1185">Reference proteome</keyword>
<dbReference type="Proteomes" id="UP001168096">
    <property type="component" value="Unassembled WGS sequence"/>
</dbReference>
<protein>
    <submittedName>
        <fullName evidence="1">Alpha/beta fold hydrolase</fullName>
    </submittedName>
</protein>
<gene>
    <name evidence="1" type="ORF">QPK29_019995</name>
</gene>
<accession>A0ACC7MEV4</accession>
<keyword evidence="1" id="KW-0378">Hydrolase</keyword>